<sequence length="203" mass="23782">MPFGMKNSPASFQRLINKVIANLEGCEAYIDDVIIYSDTWEEHLRIIQEFFERLSRAMLTINPLVFIHKMKDKNQRLFWWSLMLQEYGLEIKHIKGKDNVIADCLSRLNSELRNGRENQKDTSWCDYWAKISRVENFAVHVYTEIGFLAIVRKWSSTIQGGVDKNGIYRISGSYSPFKFLIKPSEDVKIRCSSIESWSDSWIV</sequence>
<evidence type="ECO:0000313" key="2">
    <source>
        <dbReference type="EMBL" id="KAK2554295.1"/>
    </source>
</evidence>
<name>A0AAD9Q3Y3_ACRCE</name>
<gene>
    <name evidence="2" type="ORF">P5673_024303</name>
</gene>
<dbReference type="AlphaFoldDB" id="A0AAD9Q3Y3"/>
<dbReference type="PANTHER" id="PTHR37984">
    <property type="entry name" value="PROTEIN CBG26694"/>
    <property type="match status" value="1"/>
</dbReference>
<reference evidence="2" key="1">
    <citation type="journal article" date="2023" name="G3 (Bethesda)">
        <title>Whole genome assembly and annotation of the endangered Caribbean coral Acropora cervicornis.</title>
        <authorList>
            <person name="Selwyn J.D."/>
            <person name="Vollmer S.V."/>
        </authorList>
    </citation>
    <scope>NUCLEOTIDE SEQUENCE</scope>
    <source>
        <strain evidence="2">K2</strain>
    </source>
</reference>
<organism evidence="2 3">
    <name type="scientific">Acropora cervicornis</name>
    <name type="common">Staghorn coral</name>
    <dbReference type="NCBI Taxonomy" id="6130"/>
    <lineage>
        <taxon>Eukaryota</taxon>
        <taxon>Metazoa</taxon>
        <taxon>Cnidaria</taxon>
        <taxon>Anthozoa</taxon>
        <taxon>Hexacorallia</taxon>
        <taxon>Scleractinia</taxon>
        <taxon>Astrocoeniina</taxon>
        <taxon>Acroporidae</taxon>
        <taxon>Acropora</taxon>
    </lineage>
</organism>
<proteinExistence type="predicted"/>
<keyword evidence="3" id="KW-1185">Reference proteome</keyword>
<dbReference type="InterPro" id="IPR043502">
    <property type="entry name" value="DNA/RNA_pol_sf"/>
</dbReference>
<evidence type="ECO:0000259" key="1">
    <source>
        <dbReference type="Pfam" id="PF00078"/>
    </source>
</evidence>
<dbReference type="Pfam" id="PF00078">
    <property type="entry name" value="RVT_1"/>
    <property type="match status" value="1"/>
</dbReference>
<reference evidence="2" key="2">
    <citation type="journal article" date="2023" name="Science">
        <title>Genomic signatures of disease resistance in endangered staghorn corals.</title>
        <authorList>
            <person name="Vollmer S.V."/>
            <person name="Selwyn J.D."/>
            <person name="Despard B.A."/>
            <person name="Roesel C.L."/>
        </authorList>
    </citation>
    <scope>NUCLEOTIDE SEQUENCE</scope>
    <source>
        <strain evidence="2">K2</strain>
    </source>
</reference>
<dbReference type="InterPro" id="IPR000477">
    <property type="entry name" value="RT_dom"/>
</dbReference>
<dbReference type="CDD" id="cd01647">
    <property type="entry name" value="RT_LTR"/>
    <property type="match status" value="1"/>
</dbReference>
<comment type="caution">
    <text evidence="2">The sequence shown here is derived from an EMBL/GenBank/DDBJ whole genome shotgun (WGS) entry which is preliminary data.</text>
</comment>
<dbReference type="InterPro" id="IPR050951">
    <property type="entry name" value="Retrovirus_Pol_polyprotein"/>
</dbReference>
<dbReference type="Proteomes" id="UP001249851">
    <property type="component" value="Unassembled WGS sequence"/>
</dbReference>
<accession>A0AAD9Q3Y3</accession>
<dbReference type="InterPro" id="IPR043128">
    <property type="entry name" value="Rev_trsase/Diguanyl_cyclase"/>
</dbReference>
<dbReference type="PANTHER" id="PTHR37984:SF5">
    <property type="entry name" value="PROTEIN NYNRIN-LIKE"/>
    <property type="match status" value="1"/>
</dbReference>
<evidence type="ECO:0000313" key="3">
    <source>
        <dbReference type="Proteomes" id="UP001249851"/>
    </source>
</evidence>
<feature type="domain" description="Reverse transcriptase" evidence="1">
    <location>
        <begin position="1"/>
        <end position="63"/>
    </location>
</feature>
<dbReference type="EMBL" id="JARQWQ010000071">
    <property type="protein sequence ID" value="KAK2554295.1"/>
    <property type="molecule type" value="Genomic_DNA"/>
</dbReference>
<dbReference type="SUPFAM" id="SSF56672">
    <property type="entry name" value="DNA/RNA polymerases"/>
    <property type="match status" value="1"/>
</dbReference>
<protein>
    <submittedName>
        <fullName evidence="2">Retrovirus-related Pol polyprotein from transposon 17.6</fullName>
    </submittedName>
</protein>
<dbReference type="Gene3D" id="3.30.70.270">
    <property type="match status" value="1"/>
</dbReference>